<reference evidence="24" key="1">
    <citation type="submission" date="2021-03" db="EMBL/GenBank/DDBJ databases">
        <authorList>
            <person name="Tagirdzhanova G."/>
        </authorList>
    </citation>
    <scope>NUCLEOTIDE SEQUENCE</scope>
</reference>
<comment type="catalytic activity">
    <reaction evidence="22">
        <text>ATP + H2O = ADP + phosphate + H(+)</text>
        <dbReference type="Rhea" id="RHEA:13065"/>
        <dbReference type="ChEBI" id="CHEBI:15377"/>
        <dbReference type="ChEBI" id="CHEBI:15378"/>
        <dbReference type="ChEBI" id="CHEBI:30616"/>
        <dbReference type="ChEBI" id="CHEBI:43474"/>
        <dbReference type="ChEBI" id="CHEBI:456216"/>
        <dbReference type="EC" id="5.6.2.3"/>
    </reaction>
</comment>
<dbReference type="AlphaFoldDB" id="A0A8H3F3V9"/>
<dbReference type="GO" id="GO:0005634">
    <property type="term" value="C:nucleus"/>
    <property type="evidence" value="ECO:0007669"/>
    <property type="project" value="UniProtKB-SubCell"/>
</dbReference>
<dbReference type="InterPro" id="IPR006554">
    <property type="entry name" value="Helicase-like_DEXD_c2"/>
</dbReference>
<sequence length="733" mass="82139">MNYTTRSILETKIDNRGALPVLNDEDQFVLENYDSGEENKPKNGSSGRADGDYISATNLALMDKLGEVIRPIEHELQPLDEIKIFYCSRTHSQLTQFVQELRRIRMPASSWTVDSLNLDSPTEPEQVVVKHLPLASRKNLCINPAVSNLGNTPAINERCLELQQPDTPKNHKCLFVPNRENETLVNDFRDHTMARIRDIEEMGTLGKAIGICPYYASRAAIKPSEIVTLPYPLLLQKSAREALGISLKDHILIVDEAHNLMDAISNVHSVTITQSQLKRSKALLNLYLQRFRNKLKGKNRTYVVQVARVIDSLSLFLNQNAQDSRLSEAVVQVSDLMAGKGADQVNVHKLIRYLKESKLARKVEGYAKYNEEQISGPGSEHKGRVAPVLMVVESFLGALANPASEGRFFYEKTDSNDVLLKYMLLDPSAHFREAVEEARSVILIGGTMSPMDNYARHLFPYVDAGRLINWSCGHIIPSENLIVLPVAKGSRDVEFDFTYQKRNTPTVVDALGHAIIALCATIPDGVVIFFPSYRYLEDVILRWKKAVQASESIWDLVTKRKPTFMESKDNSSVDDVLQEYTKSIDAGKGGLLLSVIGGKMSEGINFSDRLGRGVVVVGLPFPNIQSAQWKAKMEYIEHSTVGKGGTRDEGRAAARDFYENACMRAVNQSIGRAIRHQKDYASIVLLDRRYRTPRIEGKLPGWIKQGLVASKDERSFDKVVADLENFFKSKKGT</sequence>
<dbReference type="GO" id="GO:0051536">
    <property type="term" value="F:iron-sulfur cluster binding"/>
    <property type="evidence" value="ECO:0007669"/>
    <property type="project" value="UniProtKB-KW"/>
</dbReference>
<evidence type="ECO:0000256" key="17">
    <source>
        <dbReference type="ARBA" id="ARBA00029709"/>
    </source>
</evidence>
<evidence type="ECO:0000259" key="23">
    <source>
        <dbReference type="PROSITE" id="PS51193"/>
    </source>
</evidence>
<comment type="subcellular location">
    <subcellularLocation>
        <location evidence="2">Nucleus</location>
    </subcellularLocation>
</comment>
<evidence type="ECO:0000256" key="8">
    <source>
        <dbReference type="ARBA" id="ARBA00022801"/>
    </source>
</evidence>
<dbReference type="CDD" id="cd18788">
    <property type="entry name" value="SF2_C_XPD"/>
    <property type="match status" value="1"/>
</dbReference>
<evidence type="ECO:0000256" key="10">
    <source>
        <dbReference type="ARBA" id="ARBA00022840"/>
    </source>
</evidence>
<evidence type="ECO:0000256" key="1">
    <source>
        <dbReference type="ARBA" id="ARBA00001966"/>
    </source>
</evidence>
<evidence type="ECO:0000256" key="14">
    <source>
        <dbReference type="ARBA" id="ARBA00023235"/>
    </source>
</evidence>
<keyword evidence="25" id="KW-1185">Reference proteome</keyword>
<evidence type="ECO:0000256" key="3">
    <source>
        <dbReference type="ARBA" id="ARBA00008435"/>
    </source>
</evidence>
<gene>
    <name evidence="24" type="primary">CHL1</name>
    <name evidence="24" type="ORF">HETSPECPRED_003567</name>
</gene>
<evidence type="ECO:0000256" key="15">
    <source>
        <dbReference type="ARBA" id="ARBA00023242"/>
    </source>
</evidence>
<dbReference type="SMART" id="SM00491">
    <property type="entry name" value="HELICc2"/>
    <property type="match status" value="1"/>
</dbReference>
<dbReference type="GO" id="GO:0005524">
    <property type="term" value="F:ATP binding"/>
    <property type="evidence" value="ECO:0007669"/>
    <property type="project" value="UniProtKB-KW"/>
</dbReference>
<dbReference type="Pfam" id="PF06733">
    <property type="entry name" value="DEAD_2"/>
    <property type="match status" value="1"/>
</dbReference>
<dbReference type="InterPro" id="IPR014013">
    <property type="entry name" value="Helic_SF1/SF2_ATP-bd_DinG/Rad3"/>
</dbReference>
<evidence type="ECO:0000256" key="19">
    <source>
        <dbReference type="ARBA" id="ARBA00044998"/>
    </source>
</evidence>
<dbReference type="FunFam" id="3.40.50.300:FF:002774">
    <property type="entry name" value="ATP-dependent DNA helicase chl1"/>
    <property type="match status" value="1"/>
</dbReference>
<feature type="domain" description="Helicase ATP-binding" evidence="23">
    <location>
        <begin position="11"/>
        <end position="307"/>
    </location>
</feature>
<dbReference type="GO" id="GO:0006139">
    <property type="term" value="P:nucleobase-containing compound metabolic process"/>
    <property type="evidence" value="ECO:0007669"/>
    <property type="project" value="InterPro"/>
</dbReference>
<dbReference type="GO" id="GO:0016818">
    <property type="term" value="F:hydrolase activity, acting on acid anhydrides, in phosphorus-containing anhydrides"/>
    <property type="evidence" value="ECO:0007669"/>
    <property type="project" value="InterPro"/>
</dbReference>
<dbReference type="InterPro" id="IPR006555">
    <property type="entry name" value="ATP-dep_Helicase_C"/>
</dbReference>
<evidence type="ECO:0000256" key="2">
    <source>
        <dbReference type="ARBA" id="ARBA00004123"/>
    </source>
</evidence>
<dbReference type="GO" id="GO:0043139">
    <property type="term" value="F:5'-3' DNA helicase activity"/>
    <property type="evidence" value="ECO:0007669"/>
    <property type="project" value="UniProtKB-EC"/>
</dbReference>
<organism evidence="24 25">
    <name type="scientific">Heterodermia speciosa</name>
    <dbReference type="NCBI Taxonomy" id="116794"/>
    <lineage>
        <taxon>Eukaryota</taxon>
        <taxon>Fungi</taxon>
        <taxon>Dikarya</taxon>
        <taxon>Ascomycota</taxon>
        <taxon>Pezizomycotina</taxon>
        <taxon>Lecanoromycetes</taxon>
        <taxon>OSLEUM clade</taxon>
        <taxon>Lecanoromycetidae</taxon>
        <taxon>Caliciales</taxon>
        <taxon>Physciaceae</taxon>
        <taxon>Heterodermia</taxon>
    </lineage>
</organism>
<comment type="similarity">
    <text evidence="3">Belongs to the DEAD box helicase family. DEAH subfamily. DDX11/CHL1 sub-subfamily.</text>
</comment>
<evidence type="ECO:0000256" key="12">
    <source>
        <dbReference type="ARBA" id="ARBA00023014"/>
    </source>
</evidence>
<keyword evidence="6" id="KW-0479">Metal-binding</keyword>
<evidence type="ECO:0000256" key="6">
    <source>
        <dbReference type="ARBA" id="ARBA00022723"/>
    </source>
</evidence>
<evidence type="ECO:0000256" key="18">
    <source>
        <dbReference type="ARBA" id="ARBA00044969"/>
    </source>
</evidence>
<evidence type="ECO:0000256" key="16">
    <source>
        <dbReference type="ARBA" id="ARBA00023306"/>
    </source>
</evidence>
<dbReference type="InterPro" id="IPR027417">
    <property type="entry name" value="P-loop_NTPase"/>
</dbReference>
<keyword evidence="11" id="KW-0408">Iron</keyword>
<dbReference type="EMBL" id="CAJPDS010000020">
    <property type="protein sequence ID" value="CAF9917701.1"/>
    <property type="molecule type" value="Genomic_DNA"/>
</dbReference>
<keyword evidence="8" id="KW-0378">Hydrolase</keyword>
<dbReference type="InterPro" id="IPR010614">
    <property type="entry name" value="RAD3-like_helicase_DEAD"/>
</dbReference>
<proteinExistence type="inferred from homology"/>
<dbReference type="PANTHER" id="PTHR11472">
    <property type="entry name" value="DNA REPAIR DEAD HELICASE RAD3/XP-D SUBFAMILY MEMBER"/>
    <property type="match status" value="1"/>
</dbReference>
<dbReference type="GO" id="GO:0003677">
    <property type="term" value="F:DNA binding"/>
    <property type="evidence" value="ECO:0007669"/>
    <property type="project" value="UniProtKB-KW"/>
</dbReference>
<accession>A0A8H3F3V9</accession>
<dbReference type="NCBIfam" id="TIGR00604">
    <property type="entry name" value="rad3"/>
    <property type="match status" value="1"/>
</dbReference>
<dbReference type="Gene3D" id="3.40.50.300">
    <property type="entry name" value="P-loop containing nucleotide triphosphate hydrolases"/>
    <property type="match status" value="2"/>
</dbReference>
<evidence type="ECO:0000313" key="24">
    <source>
        <dbReference type="EMBL" id="CAF9917701.1"/>
    </source>
</evidence>
<dbReference type="SMART" id="SM00488">
    <property type="entry name" value="DEXDc2"/>
    <property type="match status" value="1"/>
</dbReference>
<dbReference type="InterPro" id="IPR013020">
    <property type="entry name" value="Rad3/Chl1-like"/>
</dbReference>
<evidence type="ECO:0000256" key="13">
    <source>
        <dbReference type="ARBA" id="ARBA00023125"/>
    </source>
</evidence>
<keyword evidence="15" id="KW-0539">Nucleus</keyword>
<evidence type="ECO:0000256" key="21">
    <source>
        <dbReference type="ARBA" id="ARBA00045702"/>
    </source>
</evidence>
<dbReference type="PROSITE" id="PS51193">
    <property type="entry name" value="HELICASE_ATP_BIND_2"/>
    <property type="match status" value="1"/>
</dbReference>
<evidence type="ECO:0000256" key="7">
    <source>
        <dbReference type="ARBA" id="ARBA00022741"/>
    </source>
</evidence>
<comment type="function">
    <text evidence="21">ATP-dependent DNA helicase important for chromosome transmission and normal cell cycle progression in G(2)/M. May have a role in changing DNA topology to allow the loading of proteins involved in maintaining sister chromatid cohesion in the vicinity of the centromeres. Has a specific role in chromosome segregation during meiosis II.</text>
</comment>
<keyword evidence="16" id="KW-0131">Cell cycle</keyword>
<dbReference type="PANTHER" id="PTHR11472:SF41">
    <property type="entry name" value="ATP-DEPENDENT DNA HELICASE DDX11-RELATED"/>
    <property type="match status" value="1"/>
</dbReference>
<dbReference type="EC" id="5.6.2.3" evidence="18"/>
<dbReference type="OrthoDB" id="267079at2759"/>
<keyword evidence="14" id="KW-0413">Isomerase</keyword>
<evidence type="ECO:0000313" key="25">
    <source>
        <dbReference type="Proteomes" id="UP000664521"/>
    </source>
</evidence>
<name>A0A8H3F3V9_9LECA</name>
<evidence type="ECO:0000256" key="9">
    <source>
        <dbReference type="ARBA" id="ARBA00022806"/>
    </source>
</evidence>
<keyword evidence="10" id="KW-0067">ATP-binding</keyword>
<evidence type="ECO:0000256" key="11">
    <source>
        <dbReference type="ARBA" id="ARBA00023004"/>
    </source>
</evidence>
<dbReference type="InterPro" id="IPR045028">
    <property type="entry name" value="DinG/Rad3-like"/>
</dbReference>
<keyword evidence="7" id="KW-0547">Nucleotide-binding</keyword>
<dbReference type="Proteomes" id="UP000664521">
    <property type="component" value="Unassembled WGS sequence"/>
</dbReference>
<evidence type="ECO:0000256" key="20">
    <source>
        <dbReference type="ARBA" id="ARBA00045008"/>
    </source>
</evidence>
<keyword evidence="13" id="KW-0238">DNA-binding</keyword>
<dbReference type="GO" id="GO:0034085">
    <property type="term" value="P:establishment of sister chromatid cohesion"/>
    <property type="evidence" value="ECO:0007669"/>
    <property type="project" value="TreeGrafter"/>
</dbReference>
<dbReference type="Pfam" id="PF13307">
    <property type="entry name" value="Helicase_C_2"/>
    <property type="match status" value="1"/>
</dbReference>
<dbReference type="GO" id="GO:0046872">
    <property type="term" value="F:metal ion binding"/>
    <property type="evidence" value="ECO:0007669"/>
    <property type="project" value="UniProtKB-KW"/>
</dbReference>
<protein>
    <recommendedName>
        <fullName evidence="5">ATP-dependent DNA helicase CHL1</fullName>
        <ecNumber evidence="18">5.6.2.3</ecNumber>
    </recommendedName>
    <alternativeName>
        <fullName evidence="4">ATP-dependent DNA helicase chl1</fullName>
    </alternativeName>
    <alternativeName>
        <fullName evidence="17">Chromosome loss protein 1</fullName>
    </alternativeName>
    <alternativeName>
        <fullName evidence="19 20">DNA 5'-3' helicase CHL1</fullName>
    </alternativeName>
</protein>
<keyword evidence="9 24" id="KW-0347">Helicase</keyword>
<evidence type="ECO:0000256" key="4">
    <source>
        <dbReference type="ARBA" id="ARBA00016387"/>
    </source>
</evidence>
<comment type="cofactor">
    <cofactor evidence="1">
        <name>[4Fe-4S] cluster</name>
        <dbReference type="ChEBI" id="CHEBI:49883"/>
    </cofactor>
</comment>
<keyword evidence="12" id="KW-0411">Iron-sulfur</keyword>
<dbReference type="FunFam" id="3.40.50.300:FF:001372">
    <property type="entry name" value="ATP-dependent DNA helicase chl1"/>
    <property type="match status" value="1"/>
</dbReference>
<comment type="caution">
    <text evidence="24">The sequence shown here is derived from an EMBL/GenBank/DDBJ whole genome shotgun (WGS) entry which is preliminary data.</text>
</comment>
<evidence type="ECO:0000256" key="5">
    <source>
        <dbReference type="ARBA" id="ARBA00017386"/>
    </source>
</evidence>
<evidence type="ECO:0000256" key="22">
    <source>
        <dbReference type="ARBA" id="ARBA00048954"/>
    </source>
</evidence>